<dbReference type="Proteomes" id="UP000603865">
    <property type="component" value="Unassembled WGS sequence"/>
</dbReference>
<keyword evidence="2" id="KW-1185">Reference proteome</keyword>
<name>A0A918FC54_9DEIO</name>
<protein>
    <submittedName>
        <fullName evidence="1">Uncharacterized protein</fullName>
    </submittedName>
</protein>
<reference evidence="1" key="2">
    <citation type="submission" date="2020-09" db="EMBL/GenBank/DDBJ databases">
        <authorList>
            <person name="Sun Q."/>
            <person name="Ohkuma M."/>
        </authorList>
    </citation>
    <scope>NUCLEOTIDE SEQUENCE</scope>
    <source>
        <strain evidence="1">JCM 31311</strain>
    </source>
</reference>
<gene>
    <name evidence="1" type="ORF">GCM10008957_45580</name>
</gene>
<proteinExistence type="predicted"/>
<accession>A0A918FC54</accession>
<reference evidence="1" key="1">
    <citation type="journal article" date="2014" name="Int. J. Syst. Evol. Microbiol.">
        <title>Complete genome sequence of Corynebacterium casei LMG S-19264T (=DSM 44701T), isolated from a smear-ripened cheese.</title>
        <authorList>
            <consortium name="US DOE Joint Genome Institute (JGI-PGF)"/>
            <person name="Walter F."/>
            <person name="Albersmeier A."/>
            <person name="Kalinowski J."/>
            <person name="Ruckert C."/>
        </authorList>
    </citation>
    <scope>NUCLEOTIDE SEQUENCE</scope>
    <source>
        <strain evidence="1">JCM 31311</strain>
    </source>
</reference>
<dbReference type="AlphaFoldDB" id="A0A918FC54"/>
<organism evidence="1 2">
    <name type="scientific">Deinococcus ruber</name>
    <dbReference type="NCBI Taxonomy" id="1848197"/>
    <lineage>
        <taxon>Bacteria</taxon>
        <taxon>Thermotogati</taxon>
        <taxon>Deinococcota</taxon>
        <taxon>Deinococci</taxon>
        <taxon>Deinococcales</taxon>
        <taxon>Deinococcaceae</taxon>
        <taxon>Deinococcus</taxon>
    </lineage>
</organism>
<comment type="caution">
    <text evidence="1">The sequence shown here is derived from an EMBL/GenBank/DDBJ whole genome shotgun (WGS) entry which is preliminary data.</text>
</comment>
<dbReference type="EMBL" id="BMQL01000047">
    <property type="protein sequence ID" value="GGR29532.1"/>
    <property type="molecule type" value="Genomic_DNA"/>
</dbReference>
<evidence type="ECO:0000313" key="2">
    <source>
        <dbReference type="Proteomes" id="UP000603865"/>
    </source>
</evidence>
<sequence length="88" mass="10193">MTIEVTVPELPTPETLERTFQCLAMLDALLSPEWQYRYHSFNTHCSNQERMGTIRDGSGDELFFLFLENGCAFKGYMQEFGNYALPDE</sequence>
<evidence type="ECO:0000313" key="1">
    <source>
        <dbReference type="EMBL" id="GGR29532.1"/>
    </source>
</evidence>
<dbReference type="RefSeq" id="WP_189092818.1">
    <property type="nucleotide sequence ID" value="NZ_BMQL01000047.1"/>
</dbReference>